<dbReference type="InterPro" id="IPR042100">
    <property type="entry name" value="Bug_dom1"/>
</dbReference>
<sequence>MNRRHALKVLGAAALPALGWPMSAMAGEFPQKPIRFISPSPPGGVTDFLPRLLGQEMSKILGQPVVIENRTGGNQTIATNYVAKAAPDGYTILLATSGALAVNPHLIADIPYQPLTDFEPISMLGGVASVVMATHASDARTLAQLLEAGRGKERKPAFGHTGIGTSPHLVLEALKQEAGIDIVDVPYKGTQQLFTDAKGGQFEFLCNNIGPSLPLIRNGDLRALAVTSRKRSPALPDVPAIAETLPGFEVLGWMAAYAPAGTPADVIDRLAAALHASLATDEVRKALANFAIDAMPTSPQEAKDFLAAEYRRWGEVVRRSGIRI</sequence>
<dbReference type="Pfam" id="PF03401">
    <property type="entry name" value="TctC"/>
    <property type="match status" value="1"/>
</dbReference>
<evidence type="ECO:0000313" key="3">
    <source>
        <dbReference type="EMBL" id="CCJ56733.1"/>
    </source>
</evidence>
<dbReference type="SUPFAM" id="SSF53850">
    <property type="entry name" value="Periplasmic binding protein-like II"/>
    <property type="match status" value="1"/>
</dbReference>
<dbReference type="Proteomes" id="UP000007564">
    <property type="component" value="Chromosome"/>
</dbReference>
<dbReference type="CDD" id="cd07012">
    <property type="entry name" value="PBP2_Bug_TTT"/>
    <property type="match status" value="1"/>
</dbReference>
<accession>A0A0C6PAN2</accession>
<dbReference type="AlphaFoldDB" id="A0A0C6PAN2"/>
<dbReference type="PIRSF" id="PIRSF017082">
    <property type="entry name" value="YflP"/>
    <property type="match status" value="1"/>
</dbReference>
<dbReference type="Gene3D" id="3.40.190.10">
    <property type="entry name" value="Periplasmic binding protein-like II"/>
    <property type="match status" value="1"/>
</dbReference>
<reference evidence="3 4" key="1">
    <citation type="journal article" date="2012" name="BMC Genomics">
        <title>Comparative genomics of the classical Bordetella subspecies: the evolution and exchange of virulence-associated diversity amongst closely related pathogens.</title>
        <authorList>
            <person name="Park J."/>
            <person name="Zhang Y."/>
            <person name="Buboltz A.M."/>
            <person name="Zhang X."/>
            <person name="Schuster S.C."/>
            <person name="Ahuja U."/>
            <person name="Liu M."/>
            <person name="Miller J.F."/>
            <person name="Sebaihia M."/>
            <person name="Bentley S.D."/>
            <person name="Parkhill J."/>
            <person name="Harvill E.T."/>
        </authorList>
    </citation>
    <scope>NUCLEOTIDE SEQUENCE [LARGE SCALE GENOMIC DNA]</scope>
    <source>
        <strain evidence="3 4">253</strain>
    </source>
</reference>
<dbReference type="KEGG" id="bbh:BN112_4819"/>
<name>A0A0C6PAN2_BORBO</name>
<proteinExistence type="inferred from homology"/>
<dbReference type="OrthoDB" id="8678477at2"/>
<gene>
    <name evidence="3" type="ORF">BN112_4819</name>
</gene>
<dbReference type="HOGENOM" id="CLU_045683_0_2_4"/>
<dbReference type="PANTHER" id="PTHR42928:SF5">
    <property type="entry name" value="BLR1237 PROTEIN"/>
    <property type="match status" value="1"/>
</dbReference>
<dbReference type="Gene3D" id="3.40.190.150">
    <property type="entry name" value="Bordetella uptake gene, domain 1"/>
    <property type="match status" value="1"/>
</dbReference>
<feature type="chain" id="PRO_5002190071" evidence="2">
    <location>
        <begin position="27"/>
        <end position="324"/>
    </location>
</feature>
<dbReference type="InterPro" id="IPR005064">
    <property type="entry name" value="BUG"/>
</dbReference>
<dbReference type="RefSeq" id="WP_003813476.1">
    <property type="nucleotide sequence ID" value="NC_019382.1"/>
</dbReference>
<feature type="signal peptide" evidence="2">
    <location>
        <begin position="1"/>
        <end position="26"/>
    </location>
</feature>
<organism evidence="3 4">
    <name type="scientific">Bordetella bronchiseptica 253</name>
    <dbReference type="NCBI Taxonomy" id="568707"/>
    <lineage>
        <taxon>Bacteria</taxon>
        <taxon>Pseudomonadati</taxon>
        <taxon>Pseudomonadota</taxon>
        <taxon>Betaproteobacteria</taxon>
        <taxon>Burkholderiales</taxon>
        <taxon>Alcaligenaceae</taxon>
        <taxon>Bordetella</taxon>
    </lineage>
</organism>
<protein>
    <submittedName>
        <fullName evidence="3">Putative exported protein</fullName>
    </submittedName>
</protein>
<evidence type="ECO:0000313" key="4">
    <source>
        <dbReference type="Proteomes" id="UP000007564"/>
    </source>
</evidence>
<comment type="similarity">
    <text evidence="1">Belongs to the UPF0065 (bug) family.</text>
</comment>
<evidence type="ECO:0000256" key="2">
    <source>
        <dbReference type="SAM" id="SignalP"/>
    </source>
</evidence>
<dbReference type="PANTHER" id="PTHR42928">
    <property type="entry name" value="TRICARBOXYLATE-BINDING PROTEIN"/>
    <property type="match status" value="1"/>
</dbReference>
<dbReference type="EMBL" id="HE965806">
    <property type="protein sequence ID" value="CCJ56733.1"/>
    <property type="molecule type" value="Genomic_DNA"/>
</dbReference>
<keyword evidence="2" id="KW-0732">Signal</keyword>
<evidence type="ECO:0000256" key="1">
    <source>
        <dbReference type="ARBA" id="ARBA00006987"/>
    </source>
</evidence>